<dbReference type="OrthoDB" id="9790889at2"/>
<keyword evidence="7" id="KW-0223">Dioxygenase</keyword>
<dbReference type="InterPro" id="IPR004183">
    <property type="entry name" value="Xdiol_dOase_suB"/>
</dbReference>
<name>A0A140DM98_CLOBE</name>
<evidence type="ECO:0000256" key="2">
    <source>
        <dbReference type="ARBA" id="ARBA00007581"/>
    </source>
</evidence>
<evidence type="ECO:0000256" key="1">
    <source>
        <dbReference type="ARBA" id="ARBA00001947"/>
    </source>
</evidence>
<accession>A0A140DM98</accession>
<dbReference type="SUPFAM" id="SSF53213">
    <property type="entry name" value="LigB-like"/>
    <property type="match status" value="1"/>
</dbReference>
<comment type="similarity">
    <text evidence="2">Belongs to the DODA-type extradiol aromatic ring-opening dioxygenase family.</text>
</comment>
<evidence type="ECO:0000313" key="7">
    <source>
        <dbReference type="EMBL" id="AMK50365.1"/>
    </source>
</evidence>
<dbReference type="KEGG" id="cbei:LF65_06010"/>
<dbReference type="STRING" id="1520.LF65_06010"/>
<evidence type="ECO:0000313" key="8">
    <source>
        <dbReference type="Proteomes" id="UP000031866"/>
    </source>
</evidence>
<evidence type="ECO:0000259" key="6">
    <source>
        <dbReference type="Pfam" id="PF02900"/>
    </source>
</evidence>
<proteinExistence type="inferred from homology"/>
<reference evidence="8" key="1">
    <citation type="submission" date="2014-12" db="EMBL/GenBank/DDBJ databases">
        <title>Genome sequence of Clostridium beijerinckii strain 59B.</title>
        <authorList>
            <person name="Little G.T."/>
            <person name="Minton N.P."/>
        </authorList>
    </citation>
    <scope>NUCLEOTIDE SEQUENCE [LARGE SCALE GENOMIC DNA]</scope>
    <source>
        <strain evidence="8">59B</strain>
    </source>
</reference>
<feature type="domain" description="Extradiol ring-cleavage dioxygenase class III enzyme subunit B" evidence="6">
    <location>
        <begin position="7"/>
        <end position="230"/>
    </location>
</feature>
<sequence>MVKPLFLAHGSPMMAIEEDNYTEFLNNLGKKLNPKAIVIFTAHWDSETLTISSSDSTYETVYDFYGFPEELYNIKYEAQGSSTVAAKVEEKLSHEGIKVKKDLNRGLDHGAWTLLRHLYPEANIPVVQVSIDSNLSIEEQIKIGSALKTLGEEDILIIGSGNTVHNLNLVDFEAVSNDSWAEEFDDWLINRLKENDFNSLYNYRDQAPNADLAVPSPEHFVPLFIALGSSSLLIPRVIFREYELGNLSCLCLEF</sequence>
<dbReference type="GO" id="GO:0008198">
    <property type="term" value="F:ferrous iron binding"/>
    <property type="evidence" value="ECO:0007669"/>
    <property type="project" value="InterPro"/>
</dbReference>
<dbReference type="EMBL" id="CP010086">
    <property type="protein sequence ID" value="AMK50365.1"/>
    <property type="molecule type" value="Genomic_DNA"/>
</dbReference>
<evidence type="ECO:0000256" key="5">
    <source>
        <dbReference type="ARBA" id="ARBA00023002"/>
    </source>
</evidence>
<keyword evidence="3" id="KW-0479">Metal-binding</keyword>
<dbReference type="PIRSF" id="PIRSF006157">
    <property type="entry name" value="Doxgns_DODA"/>
    <property type="match status" value="1"/>
</dbReference>
<keyword evidence="5" id="KW-0560">Oxidoreductase</keyword>
<dbReference type="Gene3D" id="3.40.830.10">
    <property type="entry name" value="LigB-like"/>
    <property type="match status" value="1"/>
</dbReference>
<dbReference type="GO" id="GO:0016702">
    <property type="term" value="F:oxidoreductase activity, acting on single donors with incorporation of molecular oxygen, incorporation of two atoms of oxygen"/>
    <property type="evidence" value="ECO:0007669"/>
    <property type="project" value="UniProtKB-ARBA"/>
</dbReference>
<keyword evidence="4" id="KW-0862">Zinc</keyword>
<evidence type="ECO:0000256" key="3">
    <source>
        <dbReference type="ARBA" id="ARBA00022723"/>
    </source>
</evidence>
<dbReference type="PANTHER" id="PTHR30096">
    <property type="entry name" value="4,5-DOPA DIOXYGENASE EXTRADIOL-LIKE PROTEIN"/>
    <property type="match status" value="1"/>
</dbReference>
<organism evidence="7 8">
    <name type="scientific">Clostridium beijerinckii</name>
    <name type="common">Clostridium MP</name>
    <dbReference type="NCBI Taxonomy" id="1520"/>
    <lineage>
        <taxon>Bacteria</taxon>
        <taxon>Bacillati</taxon>
        <taxon>Bacillota</taxon>
        <taxon>Clostridia</taxon>
        <taxon>Eubacteriales</taxon>
        <taxon>Clostridiaceae</taxon>
        <taxon>Clostridium</taxon>
    </lineage>
</organism>
<dbReference type="AlphaFoldDB" id="A0A140DM98"/>
<gene>
    <name evidence="7" type="ORF">LF65_06010</name>
</gene>
<dbReference type="Proteomes" id="UP000031866">
    <property type="component" value="Chromosome"/>
</dbReference>
<dbReference type="PANTHER" id="PTHR30096:SF0">
    <property type="entry name" value="4,5-DOPA DIOXYGENASE EXTRADIOL-LIKE PROTEIN"/>
    <property type="match status" value="1"/>
</dbReference>
<dbReference type="Pfam" id="PF02900">
    <property type="entry name" value="LigB"/>
    <property type="match status" value="1"/>
</dbReference>
<comment type="cofactor">
    <cofactor evidence="1">
        <name>Zn(2+)</name>
        <dbReference type="ChEBI" id="CHEBI:29105"/>
    </cofactor>
</comment>
<protein>
    <submittedName>
        <fullName evidence="7">Dioxygenase</fullName>
    </submittedName>
</protein>
<evidence type="ECO:0000256" key="4">
    <source>
        <dbReference type="ARBA" id="ARBA00022833"/>
    </source>
</evidence>
<dbReference type="InterPro" id="IPR014436">
    <property type="entry name" value="Extradiol_dOase_DODA"/>
</dbReference>
<dbReference type="CDD" id="cd07363">
    <property type="entry name" value="45_DOPA_Dioxygenase"/>
    <property type="match status" value="1"/>
</dbReference>
<dbReference type="GO" id="GO:0008270">
    <property type="term" value="F:zinc ion binding"/>
    <property type="evidence" value="ECO:0007669"/>
    <property type="project" value="InterPro"/>
</dbReference>
<dbReference type="RefSeq" id="WP_061114814.1">
    <property type="nucleotide sequence ID" value="NZ_CP010086.2"/>
</dbReference>